<comment type="subcellular location">
    <subcellularLocation>
        <location evidence="1">Cell membrane</location>
    </subcellularLocation>
</comment>
<dbReference type="PANTHER" id="PTHR44757">
    <property type="entry name" value="DIGUANYLATE CYCLASE DGCP"/>
    <property type="match status" value="1"/>
</dbReference>
<keyword evidence="2" id="KW-1003">Cell membrane</keyword>
<evidence type="ECO:0008006" key="10">
    <source>
        <dbReference type="Google" id="ProtNLM"/>
    </source>
</evidence>
<dbReference type="CDD" id="cd01949">
    <property type="entry name" value="GGDEF"/>
    <property type="match status" value="1"/>
</dbReference>
<dbReference type="OrthoDB" id="9759607at2"/>
<dbReference type="Gene3D" id="3.20.20.450">
    <property type="entry name" value="EAL domain"/>
    <property type="match status" value="1"/>
</dbReference>
<evidence type="ECO:0000256" key="4">
    <source>
        <dbReference type="SAM" id="Phobius"/>
    </source>
</evidence>
<dbReference type="PROSITE" id="PS50887">
    <property type="entry name" value="GGDEF"/>
    <property type="match status" value="1"/>
</dbReference>
<dbReference type="NCBIfam" id="TIGR00254">
    <property type="entry name" value="GGDEF"/>
    <property type="match status" value="1"/>
</dbReference>
<dbReference type="Gene3D" id="6.10.340.10">
    <property type="match status" value="1"/>
</dbReference>
<name>A0A0B5APA8_9BACL</name>
<dbReference type="GO" id="GO:0007165">
    <property type="term" value="P:signal transduction"/>
    <property type="evidence" value="ECO:0007669"/>
    <property type="project" value="InterPro"/>
</dbReference>
<keyword evidence="9" id="KW-1185">Reference proteome</keyword>
<feature type="transmembrane region" description="Helical" evidence="4">
    <location>
        <begin position="245"/>
        <end position="268"/>
    </location>
</feature>
<organism evidence="8 9">
    <name type="scientific">Jeotgalibacillus malaysiensis</name>
    <dbReference type="NCBI Taxonomy" id="1508404"/>
    <lineage>
        <taxon>Bacteria</taxon>
        <taxon>Bacillati</taxon>
        <taxon>Bacillota</taxon>
        <taxon>Bacilli</taxon>
        <taxon>Bacillales</taxon>
        <taxon>Caryophanaceae</taxon>
        <taxon>Jeotgalibacillus</taxon>
    </lineage>
</organism>
<evidence type="ECO:0000313" key="8">
    <source>
        <dbReference type="EMBL" id="AJD89894.1"/>
    </source>
</evidence>
<dbReference type="BioCyc" id="JESP1508404:G14D9-9794-MONOMER"/>
<gene>
    <name evidence="8" type="ORF">JMA_05770</name>
</gene>
<dbReference type="STRING" id="1508404.JMA_05770"/>
<dbReference type="SMART" id="SM00052">
    <property type="entry name" value="EAL"/>
    <property type="match status" value="1"/>
</dbReference>
<evidence type="ECO:0000259" key="7">
    <source>
        <dbReference type="PROSITE" id="PS50887"/>
    </source>
</evidence>
<dbReference type="Proteomes" id="UP000031449">
    <property type="component" value="Chromosome"/>
</dbReference>
<dbReference type="CDD" id="cd01948">
    <property type="entry name" value="EAL"/>
    <property type="match status" value="1"/>
</dbReference>
<accession>A0A0B5APA8</accession>
<keyword evidence="4" id="KW-1133">Transmembrane helix</keyword>
<dbReference type="HOGENOM" id="CLU_000445_91_2_9"/>
<dbReference type="Pfam" id="PF05228">
    <property type="entry name" value="CHASE4"/>
    <property type="match status" value="1"/>
</dbReference>
<evidence type="ECO:0000313" key="9">
    <source>
        <dbReference type="Proteomes" id="UP000031449"/>
    </source>
</evidence>
<dbReference type="PANTHER" id="PTHR44757:SF2">
    <property type="entry name" value="BIOFILM ARCHITECTURE MAINTENANCE PROTEIN MBAA"/>
    <property type="match status" value="1"/>
</dbReference>
<feature type="domain" description="EAL" evidence="5">
    <location>
        <begin position="501"/>
        <end position="756"/>
    </location>
</feature>
<dbReference type="AlphaFoldDB" id="A0A0B5APA8"/>
<dbReference type="Pfam" id="PF00990">
    <property type="entry name" value="GGDEF"/>
    <property type="match status" value="1"/>
</dbReference>
<feature type="domain" description="GGDEF" evidence="7">
    <location>
        <begin position="358"/>
        <end position="491"/>
    </location>
</feature>
<evidence type="ECO:0000256" key="1">
    <source>
        <dbReference type="ARBA" id="ARBA00004236"/>
    </source>
</evidence>
<dbReference type="PROSITE" id="PS50883">
    <property type="entry name" value="EAL"/>
    <property type="match status" value="1"/>
</dbReference>
<dbReference type="InterPro" id="IPR029787">
    <property type="entry name" value="Nucleotide_cyclase"/>
</dbReference>
<keyword evidence="3 4" id="KW-0472">Membrane</keyword>
<dbReference type="InterPro" id="IPR001633">
    <property type="entry name" value="EAL_dom"/>
</dbReference>
<dbReference type="KEGG" id="jeo:JMA_05770"/>
<protein>
    <recommendedName>
        <fullName evidence="10">Diguanylate cyclase</fullName>
    </recommendedName>
</protein>
<feature type="transmembrane region" description="Helical" evidence="4">
    <location>
        <begin position="6"/>
        <end position="26"/>
    </location>
</feature>
<proteinExistence type="predicted"/>
<evidence type="ECO:0000259" key="6">
    <source>
        <dbReference type="PROSITE" id="PS50885"/>
    </source>
</evidence>
<dbReference type="InterPro" id="IPR000160">
    <property type="entry name" value="GGDEF_dom"/>
</dbReference>
<keyword evidence="4" id="KW-0812">Transmembrane</keyword>
<dbReference type="Gene3D" id="3.30.70.270">
    <property type="match status" value="1"/>
</dbReference>
<dbReference type="SMART" id="SM00267">
    <property type="entry name" value="GGDEF"/>
    <property type="match status" value="1"/>
</dbReference>
<evidence type="ECO:0000256" key="2">
    <source>
        <dbReference type="ARBA" id="ARBA00022475"/>
    </source>
</evidence>
<dbReference type="InterPro" id="IPR003660">
    <property type="entry name" value="HAMP_dom"/>
</dbReference>
<dbReference type="Pfam" id="PF00563">
    <property type="entry name" value="EAL"/>
    <property type="match status" value="1"/>
</dbReference>
<dbReference type="SUPFAM" id="SSF141868">
    <property type="entry name" value="EAL domain-like"/>
    <property type="match status" value="1"/>
</dbReference>
<reference evidence="8 9" key="1">
    <citation type="submission" date="2014-08" db="EMBL/GenBank/DDBJ databases">
        <title>Complete genome of a marine bacteria Jeotgalibacillus malaysiensis.</title>
        <authorList>
            <person name="Yaakop A.S."/>
            <person name="Chan K.-G."/>
            <person name="Goh K.M."/>
        </authorList>
    </citation>
    <scope>NUCLEOTIDE SEQUENCE [LARGE SCALE GENOMIC DNA]</scope>
    <source>
        <strain evidence="8 9">D5</strain>
    </source>
</reference>
<sequence length="766" mass="87781">MKLQTQTLVVIIGSMFLFLILLTTLIRPMLLSDALAMDEESMYKDMERIENAIRLEQDLLTRLNQDWAQWDDMYEFATGERQDFVASNVDENTFMNNRIWRMIIVSEEDEVLLDRSYGLSEEADQLSEQLNRLTPSLNNYLIGAEDSFFIASVQRILPTSGIGDAAGKVILVRDISGNYIKRLGYDLSLDLTANTGAGVEGNRFVRTVSEERMEGQLTIQSTNGDSHLILTIDKPRSYYLSKRDVITNFVLYLLVLLAVIAIVLYFMLDRLMISRVTSLSKQLNQIRQTREISSRVKWKLHNGDEIHHLGKSINGMLDSAEESHREITDMALHDQLTGLLNRYGVIEAFHRLTDRKETHIAFMFFDLDGFKRINDSLGHKMGDTLLRKVANRLTEFVDHENEVIARMGGDEFLLLVHSPDPEHLQQRAAYMVRELKQNYILSEIKTFVTSSVGVAVYPDDGESFDEVLQAADIAMYEAKRKGKNQVVYYHSLAEDLEYKNTLTLENDLKFALKNGELYLDYQPIYIGFKESMTGVEALIRWDHPVKGRIPPNVFIPIAENGSFISDIGEWVLEESIKQSVKWRESGLGQIGVAVNVSKMQMRNKNRFLEKMDLLLDQYQFPPEQLQIEITESDIFFFDGEIIEFAKELREKGVRVALDDFGVGTSTLFNLKNMPVNVVKIDRSFIQHVPSEEFDCKLLKGLYQVLEGIGMYVITEGVETAEQADFIRRFSDSKIQGYYFGRPMKPAQIALLLQQEFAFHQAASDHN</sequence>
<dbReference type="InterPro" id="IPR007892">
    <property type="entry name" value="CHASE4"/>
</dbReference>
<dbReference type="InterPro" id="IPR052155">
    <property type="entry name" value="Biofilm_reg_signaling"/>
</dbReference>
<dbReference type="SUPFAM" id="SSF55073">
    <property type="entry name" value="Nucleotide cyclase"/>
    <property type="match status" value="1"/>
</dbReference>
<dbReference type="PROSITE" id="PS50885">
    <property type="entry name" value="HAMP"/>
    <property type="match status" value="1"/>
</dbReference>
<dbReference type="InterPro" id="IPR035919">
    <property type="entry name" value="EAL_sf"/>
</dbReference>
<dbReference type="InterPro" id="IPR043128">
    <property type="entry name" value="Rev_trsase/Diguanyl_cyclase"/>
</dbReference>
<feature type="domain" description="HAMP" evidence="6">
    <location>
        <begin position="270"/>
        <end position="325"/>
    </location>
</feature>
<evidence type="ECO:0000259" key="5">
    <source>
        <dbReference type="PROSITE" id="PS50883"/>
    </source>
</evidence>
<dbReference type="EMBL" id="CP009416">
    <property type="protein sequence ID" value="AJD89894.1"/>
    <property type="molecule type" value="Genomic_DNA"/>
</dbReference>
<evidence type="ECO:0000256" key="3">
    <source>
        <dbReference type="ARBA" id="ARBA00023136"/>
    </source>
</evidence>
<dbReference type="GO" id="GO:0005886">
    <property type="term" value="C:plasma membrane"/>
    <property type="evidence" value="ECO:0007669"/>
    <property type="project" value="UniProtKB-SubCell"/>
</dbReference>